<reference evidence="1" key="1">
    <citation type="submission" date="2021-09" db="EMBL/GenBank/DDBJ databases">
        <authorList>
            <consortium name="AG Swart"/>
            <person name="Singh M."/>
            <person name="Singh A."/>
            <person name="Seah K."/>
            <person name="Emmerich C."/>
        </authorList>
    </citation>
    <scope>NUCLEOTIDE SEQUENCE</scope>
    <source>
        <strain evidence="1">ATCC30299</strain>
    </source>
</reference>
<keyword evidence="2" id="KW-1185">Reference proteome</keyword>
<dbReference type="EMBL" id="CAJZBQ010000021">
    <property type="protein sequence ID" value="CAG9318860.1"/>
    <property type="molecule type" value="Genomic_DNA"/>
</dbReference>
<comment type="caution">
    <text evidence="1">The sequence shown here is derived from an EMBL/GenBank/DDBJ whole genome shotgun (WGS) entry which is preliminary data.</text>
</comment>
<evidence type="ECO:0000313" key="2">
    <source>
        <dbReference type="Proteomes" id="UP001162131"/>
    </source>
</evidence>
<organism evidence="1 2">
    <name type="scientific">Blepharisma stoltei</name>
    <dbReference type="NCBI Taxonomy" id="1481888"/>
    <lineage>
        <taxon>Eukaryota</taxon>
        <taxon>Sar</taxon>
        <taxon>Alveolata</taxon>
        <taxon>Ciliophora</taxon>
        <taxon>Postciliodesmatophora</taxon>
        <taxon>Heterotrichea</taxon>
        <taxon>Heterotrichida</taxon>
        <taxon>Blepharismidae</taxon>
        <taxon>Blepharisma</taxon>
    </lineage>
</organism>
<gene>
    <name evidence="1" type="ORF">BSTOLATCC_MIC22220</name>
</gene>
<dbReference type="AlphaFoldDB" id="A0AAU9IXY2"/>
<accession>A0AAU9IXY2</accession>
<sequence length="79" mass="9437">MIKQINIYAIFLQIAMKSKLKNKRFIHSEMKNNKKVTISEMHSLVKIMFKNSLVKIKADELYAISIKAHMWERTFFISF</sequence>
<evidence type="ECO:0000313" key="1">
    <source>
        <dbReference type="EMBL" id="CAG9318860.1"/>
    </source>
</evidence>
<protein>
    <submittedName>
        <fullName evidence="1">Uncharacterized protein</fullName>
    </submittedName>
</protein>
<proteinExistence type="predicted"/>
<name>A0AAU9IXY2_9CILI</name>
<dbReference type="Proteomes" id="UP001162131">
    <property type="component" value="Unassembled WGS sequence"/>
</dbReference>